<keyword evidence="1" id="KW-1133">Transmembrane helix</keyword>
<comment type="caution">
    <text evidence="2">The sequence shown here is derived from an EMBL/GenBank/DDBJ whole genome shotgun (WGS) entry which is preliminary data.</text>
</comment>
<keyword evidence="1" id="KW-0812">Transmembrane</keyword>
<keyword evidence="1" id="KW-0472">Membrane</keyword>
<evidence type="ECO:0000256" key="1">
    <source>
        <dbReference type="SAM" id="Phobius"/>
    </source>
</evidence>
<reference evidence="2" key="1">
    <citation type="journal article" date="2020" name="mSystems">
        <title>Genome- and Community-Level Interaction Insights into Carbon Utilization and Element Cycling Functions of Hydrothermarchaeota in Hydrothermal Sediment.</title>
        <authorList>
            <person name="Zhou Z."/>
            <person name="Liu Y."/>
            <person name="Xu W."/>
            <person name="Pan J."/>
            <person name="Luo Z.H."/>
            <person name="Li M."/>
        </authorList>
    </citation>
    <scope>NUCLEOTIDE SEQUENCE [LARGE SCALE GENOMIC DNA]</scope>
    <source>
        <strain evidence="2">SpSt-417</strain>
    </source>
</reference>
<proteinExistence type="predicted"/>
<gene>
    <name evidence="2" type="ORF">ENR63_00245</name>
</gene>
<feature type="transmembrane region" description="Helical" evidence="1">
    <location>
        <begin position="6"/>
        <end position="27"/>
    </location>
</feature>
<protein>
    <submittedName>
        <fullName evidence="2">Uncharacterized protein</fullName>
    </submittedName>
</protein>
<dbReference type="AlphaFoldDB" id="A0A7C4TNQ1"/>
<dbReference type="EMBL" id="DSRT01000013">
    <property type="protein sequence ID" value="HGW29347.1"/>
    <property type="molecule type" value="Genomic_DNA"/>
</dbReference>
<organism evidence="2">
    <name type="scientific">candidate division WWE3 bacterium</name>
    <dbReference type="NCBI Taxonomy" id="2053526"/>
    <lineage>
        <taxon>Bacteria</taxon>
        <taxon>Katanobacteria</taxon>
    </lineage>
</organism>
<evidence type="ECO:0000313" key="2">
    <source>
        <dbReference type="EMBL" id="HGW29347.1"/>
    </source>
</evidence>
<sequence>MSGKILKIAFLAVFVITSLILFTYYYYSNYLTRFQSIPAKTNDETGLETLPLNRILTTKPGRQIQALFIKVDGGILFYKDKVNIPA</sequence>
<name>A0A7C4TNQ1_UNCKA</name>
<accession>A0A7C4TNQ1</accession>